<evidence type="ECO:0000256" key="3">
    <source>
        <dbReference type="PIRSR" id="PIRSR620019-2"/>
    </source>
</evidence>
<dbReference type="Pfam" id="PF17836">
    <property type="entry name" value="PglD_N"/>
    <property type="match status" value="1"/>
</dbReference>
<sequence>MKTTKMIYIYGAGGHGLVVADIARSVGYDEIIFLDDNKENKFNPALKKADIVVAIGNNKTRKEIMQKVQNAGFNLVSLIHPSSVISPSTKIGNGVVIMPNVVINASAIIQDGVILNSSCVIEHECFIDGYSHISPNVSLAGNVKVGELTHIGIGSCIIECVKIGKNCIIGAGSTVLKDVDDNSKVYGIVKA</sequence>
<dbReference type="InterPro" id="IPR001451">
    <property type="entry name" value="Hexapep"/>
</dbReference>
<gene>
    <name evidence="5" type="ORF">BFG04_03210</name>
</gene>
<evidence type="ECO:0000313" key="5">
    <source>
        <dbReference type="EMBL" id="OPA77940.1"/>
    </source>
</evidence>
<dbReference type="Gene3D" id="2.160.10.10">
    <property type="entry name" value="Hexapeptide repeat proteins"/>
    <property type="match status" value="1"/>
</dbReference>
<feature type="binding site" evidence="3">
    <location>
        <position position="132"/>
    </location>
    <ligand>
        <name>acetyl-CoA</name>
        <dbReference type="ChEBI" id="CHEBI:57288"/>
    </ligand>
</feature>
<evidence type="ECO:0000256" key="1">
    <source>
        <dbReference type="ARBA" id="ARBA00007274"/>
    </source>
</evidence>
<comment type="similarity">
    <text evidence="1">Belongs to the transferase hexapeptide repeat family.</text>
</comment>
<dbReference type="InterPro" id="IPR050179">
    <property type="entry name" value="Trans_hexapeptide_repeat"/>
</dbReference>
<proteinExistence type="inferred from homology"/>
<evidence type="ECO:0000313" key="6">
    <source>
        <dbReference type="Proteomes" id="UP000189728"/>
    </source>
</evidence>
<feature type="site" description="Increases basicity of active site His" evidence="2">
    <location>
        <position position="124"/>
    </location>
</feature>
<dbReference type="Gene3D" id="3.40.50.20">
    <property type="match status" value="1"/>
</dbReference>
<feature type="binding site" evidence="3">
    <location>
        <position position="153"/>
    </location>
    <ligand>
        <name>acetyl-CoA</name>
        <dbReference type="ChEBI" id="CHEBI:57288"/>
    </ligand>
</feature>
<dbReference type="NCBIfam" id="TIGR03570">
    <property type="entry name" value="NeuD_NnaD"/>
    <property type="match status" value="1"/>
</dbReference>
<organism evidence="5 6">
    <name type="scientific">Campylobacter pinnipediorum subsp. pinnipediorum</name>
    <dbReference type="NCBI Taxonomy" id="1660067"/>
    <lineage>
        <taxon>Bacteria</taxon>
        <taxon>Pseudomonadati</taxon>
        <taxon>Campylobacterota</taxon>
        <taxon>Epsilonproteobacteria</taxon>
        <taxon>Campylobacterales</taxon>
        <taxon>Campylobacteraceae</taxon>
        <taxon>Campylobacter</taxon>
    </lineage>
</organism>
<dbReference type="EMBL" id="MCRK01000034">
    <property type="protein sequence ID" value="OPA77940.1"/>
    <property type="molecule type" value="Genomic_DNA"/>
</dbReference>
<dbReference type="Proteomes" id="UP000189728">
    <property type="component" value="Unassembled WGS sequence"/>
</dbReference>
<dbReference type="PANTHER" id="PTHR43300:SF7">
    <property type="entry name" value="UDP-N-ACETYLBACILLOSAMINE N-ACETYLTRANSFERASE"/>
    <property type="match status" value="1"/>
</dbReference>
<dbReference type="RefSeq" id="WP_078415452.1">
    <property type="nucleotide sequence ID" value="NZ_MCRK01000034.1"/>
</dbReference>
<feature type="binding site" evidence="3">
    <location>
        <begin position="35"/>
        <end position="36"/>
    </location>
    <ligand>
        <name>substrate</name>
    </ligand>
</feature>
<accession>A0AAX0L9W0</accession>
<dbReference type="InterPro" id="IPR020019">
    <property type="entry name" value="AcTrfase_PglD-like"/>
</dbReference>
<feature type="domain" description="PglD N-terminal" evidence="4">
    <location>
        <begin position="7"/>
        <end position="68"/>
    </location>
</feature>
<dbReference type="InterPro" id="IPR011004">
    <property type="entry name" value="Trimer_LpxA-like_sf"/>
</dbReference>
<evidence type="ECO:0000256" key="2">
    <source>
        <dbReference type="PIRSR" id="PIRSR620019-1"/>
    </source>
</evidence>
<comment type="caution">
    <text evidence="5">The sequence shown here is derived from an EMBL/GenBank/DDBJ whole genome shotgun (WGS) entry which is preliminary data.</text>
</comment>
<dbReference type="Pfam" id="PF00132">
    <property type="entry name" value="Hexapep"/>
    <property type="match status" value="2"/>
</dbReference>
<name>A0AAX0L9W0_9BACT</name>
<protein>
    <submittedName>
        <fullName evidence="5">Acetyltransferase</fullName>
    </submittedName>
</protein>
<dbReference type="CDD" id="cd03360">
    <property type="entry name" value="LbH_AT_putative"/>
    <property type="match status" value="1"/>
</dbReference>
<dbReference type="InterPro" id="IPR041561">
    <property type="entry name" value="PglD_N"/>
</dbReference>
<dbReference type="AlphaFoldDB" id="A0AAX0L9W0"/>
<dbReference type="SUPFAM" id="SSF51161">
    <property type="entry name" value="Trimeric LpxA-like enzymes"/>
    <property type="match status" value="1"/>
</dbReference>
<feature type="binding site" evidence="3">
    <location>
        <position position="56"/>
    </location>
    <ligand>
        <name>substrate</name>
    </ligand>
</feature>
<reference evidence="5 6" key="1">
    <citation type="submission" date="2016-08" db="EMBL/GenBank/DDBJ databases">
        <title>Campylobacter species from sea mammals.</title>
        <authorList>
            <person name="Gilbert M.J."/>
            <person name="Byrne B.A."/>
            <person name="Zomer A.L."/>
            <person name="Wagenaar J.A."/>
        </authorList>
    </citation>
    <scope>NUCLEOTIDE SEQUENCE [LARGE SCALE GENOMIC DNA]</scope>
    <source>
        <strain evidence="5 6">1105248</strain>
    </source>
</reference>
<feature type="active site" description="Proton acceptor" evidence="2">
    <location>
        <position position="123"/>
    </location>
</feature>
<dbReference type="PANTHER" id="PTHR43300">
    <property type="entry name" value="ACETYLTRANSFERASE"/>
    <property type="match status" value="1"/>
</dbReference>
<evidence type="ECO:0000259" key="4">
    <source>
        <dbReference type="Pfam" id="PF17836"/>
    </source>
</evidence>